<protein>
    <submittedName>
        <fullName evidence="1">Unannotated protein</fullName>
    </submittedName>
</protein>
<sequence>MNTHCPLCSNLIEAGGLNHLVTLGPLKPHLESVIPVEVLLGNSHTNITVEDLIEVVVFGHHDRAAGVPVRIPF</sequence>
<dbReference type="AlphaFoldDB" id="A0A6J7RWD7"/>
<dbReference type="EMBL" id="CAFBPW010000074">
    <property type="protein sequence ID" value="CAB5032620.1"/>
    <property type="molecule type" value="Genomic_DNA"/>
</dbReference>
<organism evidence="1">
    <name type="scientific">freshwater metagenome</name>
    <dbReference type="NCBI Taxonomy" id="449393"/>
    <lineage>
        <taxon>unclassified sequences</taxon>
        <taxon>metagenomes</taxon>
        <taxon>ecological metagenomes</taxon>
    </lineage>
</organism>
<reference evidence="1" key="1">
    <citation type="submission" date="2020-05" db="EMBL/GenBank/DDBJ databases">
        <authorList>
            <person name="Chiriac C."/>
            <person name="Salcher M."/>
            <person name="Ghai R."/>
            <person name="Kavagutti S V."/>
        </authorList>
    </citation>
    <scope>NUCLEOTIDE SEQUENCE</scope>
</reference>
<name>A0A6J7RWD7_9ZZZZ</name>
<evidence type="ECO:0000313" key="1">
    <source>
        <dbReference type="EMBL" id="CAB5032620.1"/>
    </source>
</evidence>
<proteinExistence type="predicted"/>
<gene>
    <name evidence="1" type="ORF">UFOPK4173_00796</name>
</gene>
<accession>A0A6J7RWD7</accession>